<evidence type="ECO:0000313" key="6">
    <source>
        <dbReference type="Proteomes" id="UP000184386"/>
    </source>
</evidence>
<dbReference type="SMART" id="SM00342">
    <property type="entry name" value="HTH_ARAC"/>
    <property type="match status" value="1"/>
</dbReference>
<dbReference type="PANTHER" id="PTHR43280:SF27">
    <property type="entry name" value="TRANSCRIPTIONAL REGULATOR MTLR"/>
    <property type="match status" value="1"/>
</dbReference>
<dbReference type="GO" id="GO:0043565">
    <property type="term" value="F:sequence-specific DNA binding"/>
    <property type="evidence" value="ECO:0007669"/>
    <property type="project" value="InterPro"/>
</dbReference>
<accession>A0A1M7A3L8</accession>
<gene>
    <name evidence="5" type="ORF">SAMN02745136_04735</name>
</gene>
<dbReference type="Gene3D" id="2.60.120.10">
    <property type="entry name" value="Jelly Rolls"/>
    <property type="match status" value="1"/>
</dbReference>
<keyword evidence="1" id="KW-0805">Transcription regulation</keyword>
<dbReference type="Proteomes" id="UP000184386">
    <property type="component" value="Unassembled WGS sequence"/>
</dbReference>
<dbReference type="Pfam" id="PF12833">
    <property type="entry name" value="HTH_18"/>
    <property type="match status" value="1"/>
</dbReference>
<dbReference type="CDD" id="cd02208">
    <property type="entry name" value="cupin_RmlC-like"/>
    <property type="match status" value="1"/>
</dbReference>
<evidence type="ECO:0000256" key="1">
    <source>
        <dbReference type="ARBA" id="ARBA00023015"/>
    </source>
</evidence>
<evidence type="ECO:0000313" key="5">
    <source>
        <dbReference type="EMBL" id="SHL37341.1"/>
    </source>
</evidence>
<dbReference type="OrthoDB" id="9791615at2"/>
<dbReference type="PROSITE" id="PS00041">
    <property type="entry name" value="HTH_ARAC_FAMILY_1"/>
    <property type="match status" value="1"/>
</dbReference>
<sequence>MHGVCLKLPFKLLIKAISQASLRYARGINMKYTIVASQGNKEQRQHSSSLVPYSIYDCHIPDSFPNVPMHWHNEFEIDYVLQGKGDFICGDEHFPVSNGDVIMISPNMLHAAYPSSTMNLHYIAFVFHASMLGLESNDRSSTHCIRPLITGQLRVNMKYDLSHPDYSVIHSLTETIISCANKNNPYDDLLLKSVLLQLYWYFEKSDNLSSFQGDDISYSSLIRPALEYMTYCYMDSITIGELAAKCAISSSHFMNSFKKAVGCSAIEFLTHLRIKAACTALTETTDDISTISYSCGFNNLSNFNKQFKKITGSSPREYRKR</sequence>
<proteinExistence type="predicted"/>
<dbReference type="SUPFAM" id="SSF46689">
    <property type="entry name" value="Homeodomain-like"/>
    <property type="match status" value="2"/>
</dbReference>
<dbReference type="Gene3D" id="1.10.10.60">
    <property type="entry name" value="Homeodomain-like"/>
    <property type="match status" value="2"/>
</dbReference>
<dbReference type="SUPFAM" id="SSF51215">
    <property type="entry name" value="Regulatory protein AraC"/>
    <property type="match status" value="1"/>
</dbReference>
<dbReference type="AlphaFoldDB" id="A0A1M7A3L8"/>
<dbReference type="EMBL" id="FRAC01000031">
    <property type="protein sequence ID" value="SHL37341.1"/>
    <property type="molecule type" value="Genomic_DNA"/>
</dbReference>
<dbReference type="InterPro" id="IPR003313">
    <property type="entry name" value="AraC-bd"/>
</dbReference>
<evidence type="ECO:0000256" key="3">
    <source>
        <dbReference type="ARBA" id="ARBA00023163"/>
    </source>
</evidence>
<dbReference type="PROSITE" id="PS01124">
    <property type="entry name" value="HTH_ARAC_FAMILY_2"/>
    <property type="match status" value="1"/>
</dbReference>
<keyword evidence="3" id="KW-0804">Transcription</keyword>
<dbReference type="InterPro" id="IPR020449">
    <property type="entry name" value="Tscrpt_reg_AraC-type_HTH"/>
</dbReference>
<dbReference type="InterPro" id="IPR018062">
    <property type="entry name" value="HTH_AraC-typ_CS"/>
</dbReference>
<dbReference type="Pfam" id="PF02311">
    <property type="entry name" value="AraC_binding"/>
    <property type="match status" value="1"/>
</dbReference>
<dbReference type="STRING" id="1121322.SAMN02745136_04735"/>
<protein>
    <submittedName>
        <fullName evidence="5">AraC-type DNA-binding protein</fullName>
    </submittedName>
</protein>
<dbReference type="PRINTS" id="PR00032">
    <property type="entry name" value="HTHARAC"/>
</dbReference>
<dbReference type="PANTHER" id="PTHR43280">
    <property type="entry name" value="ARAC-FAMILY TRANSCRIPTIONAL REGULATOR"/>
    <property type="match status" value="1"/>
</dbReference>
<dbReference type="GO" id="GO:0003700">
    <property type="term" value="F:DNA-binding transcription factor activity"/>
    <property type="evidence" value="ECO:0007669"/>
    <property type="project" value="InterPro"/>
</dbReference>
<keyword evidence="6" id="KW-1185">Reference proteome</keyword>
<organism evidence="5 6">
    <name type="scientific">Anaerocolumna jejuensis DSM 15929</name>
    <dbReference type="NCBI Taxonomy" id="1121322"/>
    <lineage>
        <taxon>Bacteria</taxon>
        <taxon>Bacillati</taxon>
        <taxon>Bacillota</taxon>
        <taxon>Clostridia</taxon>
        <taxon>Lachnospirales</taxon>
        <taxon>Lachnospiraceae</taxon>
        <taxon>Anaerocolumna</taxon>
    </lineage>
</organism>
<name>A0A1M7A3L8_9FIRM</name>
<dbReference type="InterPro" id="IPR009057">
    <property type="entry name" value="Homeodomain-like_sf"/>
</dbReference>
<evidence type="ECO:0000256" key="2">
    <source>
        <dbReference type="ARBA" id="ARBA00023125"/>
    </source>
</evidence>
<evidence type="ECO:0000259" key="4">
    <source>
        <dbReference type="PROSITE" id="PS01124"/>
    </source>
</evidence>
<dbReference type="InterPro" id="IPR014710">
    <property type="entry name" value="RmlC-like_jellyroll"/>
</dbReference>
<dbReference type="InterPro" id="IPR018060">
    <property type="entry name" value="HTH_AraC"/>
</dbReference>
<feature type="domain" description="HTH araC/xylS-type" evidence="4">
    <location>
        <begin position="223"/>
        <end position="321"/>
    </location>
</feature>
<keyword evidence="2 5" id="KW-0238">DNA-binding</keyword>
<reference evidence="5 6" key="1">
    <citation type="submission" date="2016-11" db="EMBL/GenBank/DDBJ databases">
        <authorList>
            <person name="Jaros S."/>
            <person name="Januszkiewicz K."/>
            <person name="Wedrychowicz H."/>
        </authorList>
    </citation>
    <scope>NUCLEOTIDE SEQUENCE [LARGE SCALE GENOMIC DNA]</scope>
    <source>
        <strain evidence="5 6">DSM 15929</strain>
    </source>
</reference>
<dbReference type="InterPro" id="IPR037923">
    <property type="entry name" value="HTH-like"/>
</dbReference>